<name>A0A9D1S5L6_9FIRM</name>
<dbReference type="Proteomes" id="UP000824111">
    <property type="component" value="Unassembled WGS sequence"/>
</dbReference>
<gene>
    <name evidence="2" type="ORF">IAB04_00515</name>
</gene>
<organism evidence="2 3">
    <name type="scientific">Candidatus Avimonoglobus intestinipullorum</name>
    <dbReference type="NCBI Taxonomy" id="2840699"/>
    <lineage>
        <taxon>Bacteria</taxon>
        <taxon>Bacillati</taxon>
        <taxon>Bacillota</taxon>
        <taxon>Clostridia</taxon>
        <taxon>Eubacteriales</taxon>
        <taxon>Candidatus Avimonoglobus</taxon>
    </lineage>
</organism>
<comment type="caution">
    <text evidence="2">The sequence shown here is derived from an EMBL/GenBank/DDBJ whole genome shotgun (WGS) entry which is preliminary data.</text>
</comment>
<feature type="transmembrane region" description="Helical" evidence="1">
    <location>
        <begin position="12"/>
        <end position="33"/>
    </location>
</feature>
<evidence type="ECO:0000313" key="3">
    <source>
        <dbReference type="Proteomes" id="UP000824111"/>
    </source>
</evidence>
<proteinExistence type="predicted"/>
<dbReference type="AlphaFoldDB" id="A0A9D1S5L6"/>
<accession>A0A9D1S5L6</accession>
<dbReference type="InterPro" id="IPR003832">
    <property type="entry name" value="DUF212"/>
</dbReference>
<feature type="transmembrane region" description="Helical" evidence="1">
    <location>
        <begin position="54"/>
        <end position="87"/>
    </location>
</feature>
<keyword evidence="1" id="KW-1133">Transmembrane helix</keyword>
<evidence type="ECO:0000256" key="1">
    <source>
        <dbReference type="SAM" id="Phobius"/>
    </source>
</evidence>
<keyword evidence="1" id="KW-0812">Transmembrane</keyword>
<dbReference type="Pfam" id="PF02681">
    <property type="entry name" value="DUF212"/>
    <property type="match status" value="1"/>
</dbReference>
<reference evidence="2" key="2">
    <citation type="journal article" date="2021" name="PeerJ">
        <title>Extensive microbial diversity within the chicken gut microbiome revealed by metagenomics and culture.</title>
        <authorList>
            <person name="Gilroy R."/>
            <person name="Ravi A."/>
            <person name="Getino M."/>
            <person name="Pursley I."/>
            <person name="Horton D.L."/>
            <person name="Alikhan N.F."/>
            <person name="Baker D."/>
            <person name="Gharbi K."/>
            <person name="Hall N."/>
            <person name="Watson M."/>
            <person name="Adriaenssens E.M."/>
            <person name="Foster-Nyarko E."/>
            <person name="Jarju S."/>
            <person name="Secka A."/>
            <person name="Antonio M."/>
            <person name="Oren A."/>
            <person name="Chaudhuri R.R."/>
            <person name="La Ragione R."/>
            <person name="Hildebrand F."/>
            <person name="Pallen M.J."/>
        </authorList>
    </citation>
    <scope>NUCLEOTIDE SEQUENCE</scope>
    <source>
        <strain evidence="2">ChiSjej4B22-9803</strain>
    </source>
</reference>
<keyword evidence="1" id="KW-0472">Membrane</keyword>
<evidence type="ECO:0000313" key="2">
    <source>
        <dbReference type="EMBL" id="HIU47825.1"/>
    </source>
</evidence>
<reference evidence="2" key="1">
    <citation type="submission" date="2020-10" db="EMBL/GenBank/DDBJ databases">
        <authorList>
            <person name="Gilroy R."/>
        </authorList>
    </citation>
    <scope>NUCLEOTIDE SEQUENCE</scope>
    <source>
        <strain evidence="2">ChiSjej4B22-9803</strain>
    </source>
</reference>
<feature type="transmembrane region" description="Helical" evidence="1">
    <location>
        <begin position="125"/>
        <end position="146"/>
    </location>
</feature>
<dbReference type="PANTHER" id="PTHR31446">
    <property type="entry name" value="ACID PHOSPHATASE/VANADIUM-DEPENDENT HALOPEROXIDASE-RELATED PROTEIN"/>
    <property type="match status" value="1"/>
</dbReference>
<dbReference type="EMBL" id="DVND01000012">
    <property type="protein sequence ID" value="HIU47825.1"/>
    <property type="molecule type" value="Genomic_DNA"/>
</dbReference>
<protein>
    <submittedName>
        <fullName evidence="2">Divergent PAP2 family protein</fullName>
    </submittedName>
</protein>
<dbReference type="PANTHER" id="PTHR31446:SF29">
    <property type="entry name" value="ACID PHOSPHATASE_VANADIUM-DEPENDENT HALOPEROXIDASE-RELATED PROTEIN"/>
    <property type="match status" value="1"/>
</dbReference>
<sequence>MNSFLSFCRDSVLVTAVIAWFLAQVLKVIFVLIKDKKIDFSRFIGAGGMPSSHSSFVVSLAMGVGLVSGFSSTAFAISVVLALVVMYDAAGVRRAAGQQARILNKIVEEWGKEDFKNTEKKLKELLGHTPVEVFAGAVLGILIALLRHL</sequence>